<feature type="region of interest" description="Disordered" evidence="5">
    <location>
        <begin position="1050"/>
        <end position="1074"/>
    </location>
</feature>
<feature type="region of interest" description="Disordered" evidence="5">
    <location>
        <begin position="547"/>
        <end position="595"/>
    </location>
</feature>
<evidence type="ECO:0000259" key="6">
    <source>
        <dbReference type="PROSITE" id="PS50178"/>
    </source>
</evidence>
<dbReference type="InterPro" id="IPR011011">
    <property type="entry name" value="Znf_FYVE_PHD"/>
</dbReference>
<proteinExistence type="predicted"/>
<feature type="compositionally biased region" description="Acidic residues" evidence="5">
    <location>
        <begin position="966"/>
        <end position="986"/>
    </location>
</feature>
<dbReference type="Pfam" id="PF01363">
    <property type="entry name" value="FYVE"/>
    <property type="match status" value="1"/>
</dbReference>
<dbReference type="eggNOG" id="ENOG502RUWB">
    <property type="taxonomic scope" value="Eukaryota"/>
</dbReference>
<dbReference type="InterPro" id="IPR000306">
    <property type="entry name" value="Znf_FYVE"/>
</dbReference>
<dbReference type="OMA" id="YRAIKWH"/>
<dbReference type="AlphaFoldDB" id="K3W6G1"/>
<feature type="region of interest" description="Disordered" evidence="5">
    <location>
        <begin position="824"/>
        <end position="927"/>
    </location>
</feature>
<feature type="region of interest" description="Disordered" evidence="5">
    <location>
        <begin position="742"/>
        <end position="761"/>
    </location>
</feature>
<feature type="compositionally biased region" description="Pro residues" evidence="5">
    <location>
        <begin position="843"/>
        <end position="853"/>
    </location>
</feature>
<feature type="compositionally biased region" description="Acidic residues" evidence="5">
    <location>
        <begin position="496"/>
        <end position="511"/>
    </location>
</feature>
<reference evidence="7" key="3">
    <citation type="submission" date="2015-02" db="UniProtKB">
        <authorList>
            <consortium name="EnsemblProtists"/>
        </authorList>
    </citation>
    <scope>IDENTIFICATION</scope>
    <source>
        <strain evidence="7">DAOM BR144</strain>
    </source>
</reference>
<dbReference type="PANTHER" id="PTHR43102">
    <property type="entry name" value="SLR1143 PROTEIN"/>
    <property type="match status" value="1"/>
</dbReference>
<feature type="compositionally biased region" description="Basic and acidic residues" evidence="5">
    <location>
        <begin position="855"/>
        <end position="873"/>
    </location>
</feature>
<keyword evidence="8" id="KW-1185">Reference proteome</keyword>
<evidence type="ECO:0000256" key="1">
    <source>
        <dbReference type="ARBA" id="ARBA00022723"/>
    </source>
</evidence>
<dbReference type="EnsemblProtists" id="PYU1_T000552">
    <property type="protein sequence ID" value="PYU1_T000552"/>
    <property type="gene ID" value="PYU1_G000552"/>
</dbReference>
<feature type="region of interest" description="Disordered" evidence="5">
    <location>
        <begin position="635"/>
        <end position="718"/>
    </location>
</feature>
<evidence type="ECO:0000313" key="8">
    <source>
        <dbReference type="Proteomes" id="UP000019132"/>
    </source>
</evidence>
<keyword evidence="2 4" id="KW-0863">Zinc-finger</keyword>
<dbReference type="Gene3D" id="3.30.40.10">
    <property type="entry name" value="Zinc/RING finger domain, C3HC4 (zinc finger)"/>
    <property type="match status" value="1"/>
</dbReference>
<evidence type="ECO:0000313" key="7">
    <source>
        <dbReference type="EnsemblProtists" id="PYU1_T000552"/>
    </source>
</evidence>
<protein>
    <recommendedName>
        <fullName evidence="6">FYVE-type domain-containing protein</fullName>
    </recommendedName>
</protein>
<reference evidence="8" key="2">
    <citation type="submission" date="2010-04" db="EMBL/GenBank/DDBJ databases">
        <authorList>
            <person name="Buell R."/>
            <person name="Hamilton J."/>
            <person name="Hostetler J."/>
        </authorList>
    </citation>
    <scope>NUCLEOTIDE SEQUENCE [LARGE SCALE GENOMIC DNA]</scope>
    <source>
        <strain evidence="8">DAOM:BR144</strain>
    </source>
</reference>
<feature type="compositionally biased region" description="Polar residues" evidence="5">
    <location>
        <begin position="369"/>
        <end position="383"/>
    </location>
</feature>
<evidence type="ECO:0000256" key="3">
    <source>
        <dbReference type="ARBA" id="ARBA00022833"/>
    </source>
</evidence>
<dbReference type="PROSITE" id="PS50178">
    <property type="entry name" value="ZF_FYVE"/>
    <property type="match status" value="1"/>
</dbReference>
<dbReference type="Proteomes" id="UP000019132">
    <property type="component" value="Unassembled WGS sequence"/>
</dbReference>
<dbReference type="InterPro" id="IPR017455">
    <property type="entry name" value="Znf_FYVE-rel"/>
</dbReference>
<feature type="region of interest" description="Disordered" evidence="5">
    <location>
        <begin position="369"/>
        <end position="391"/>
    </location>
</feature>
<dbReference type="InterPro" id="IPR013083">
    <property type="entry name" value="Znf_RING/FYVE/PHD"/>
</dbReference>
<feature type="domain" description="FYVE-type" evidence="6">
    <location>
        <begin position="298"/>
        <end position="357"/>
    </location>
</feature>
<feature type="compositionally biased region" description="Polar residues" evidence="5">
    <location>
        <begin position="442"/>
        <end position="454"/>
    </location>
</feature>
<dbReference type="SUPFAM" id="SSF57903">
    <property type="entry name" value="FYVE/PHD zinc finger"/>
    <property type="match status" value="1"/>
</dbReference>
<evidence type="ECO:0000256" key="4">
    <source>
        <dbReference type="PROSITE-ProRule" id="PRU00091"/>
    </source>
</evidence>
<dbReference type="GO" id="GO:0008270">
    <property type="term" value="F:zinc ion binding"/>
    <property type="evidence" value="ECO:0007669"/>
    <property type="project" value="UniProtKB-KW"/>
</dbReference>
<dbReference type="HOGENOM" id="CLU_271745_0_0_1"/>
<accession>K3W6G1</accession>
<keyword evidence="3" id="KW-0862">Zinc</keyword>
<reference evidence="8" key="1">
    <citation type="journal article" date="2010" name="Genome Biol.">
        <title>Genome sequence of the necrotrophic plant pathogen Pythium ultimum reveals original pathogenicity mechanisms and effector repertoire.</title>
        <authorList>
            <person name="Levesque C.A."/>
            <person name="Brouwer H."/>
            <person name="Cano L."/>
            <person name="Hamilton J.P."/>
            <person name="Holt C."/>
            <person name="Huitema E."/>
            <person name="Raffaele S."/>
            <person name="Robideau G.P."/>
            <person name="Thines M."/>
            <person name="Win J."/>
            <person name="Zerillo M.M."/>
            <person name="Beakes G.W."/>
            <person name="Boore J.L."/>
            <person name="Busam D."/>
            <person name="Dumas B."/>
            <person name="Ferriera S."/>
            <person name="Fuerstenberg S.I."/>
            <person name="Gachon C.M."/>
            <person name="Gaulin E."/>
            <person name="Govers F."/>
            <person name="Grenville-Briggs L."/>
            <person name="Horner N."/>
            <person name="Hostetler J."/>
            <person name="Jiang R.H."/>
            <person name="Johnson J."/>
            <person name="Krajaejun T."/>
            <person name="Lin H."/>
            <person name="Meijer H.J."/>
            <person name="Moore B."/>
            <person name="Morris P."/>
            <person name="Phuntmart V."/>
            <person name="Puiu D."/>
            <person name="Shetty J."/>
            <person name="Stajich J.E."/>
            <person name="Tripathy S."/>
            <person name="Wawra S."/>
            <person name="van West P."/>
            <person name="Whitty B.R."/>
            <person name="Coutinho P.M."/>
            <person name="Henrissat B."/>
            <person name="Martin F."/>
            <person name="Thomas P.D."/>
            <person name="Tyler B.M."/>
            <person name="De Vries R.P."/>
            <person name="Kamoun S."/>
            <person name="Yandell M."/>
            <person name="Tisserat N."/>
            <person name="Buell C.R."/>
        </authorList>
    </citation>
    <scope>NUCLEOTIDE SEQUENCE</scope>
    <source>
        <strain evidence="8">DAOM:BR144</strain>
    </source>
</reference>
<name>K3W6G1_GLOUD</name>
<feature type="region of interest" description="Disordered" evidence="5">
    <location>
        <begin position="490"/>
        <end position="511"/>
    </location>
</feature>
<evidence type="ECO:0000256" key="2">
    <source>
        <dbReference type="ARBA" id="ARBA00022771"/>
    </source>
</evidence>
<organism evidence="7 8">
    <name type="scientific">Globisporangium ultimum (strain ATCC 200006 / CBS 805.95 / DAOM BR144)</name>
    <name type="common">Pythium ultimum</name>
    <dbReference type="NCBI Taxonomy" id="431595"/>
    <lineage>
        <taxon>Eukaryota</taxon>
        <taxon>Sar</taxon>
        <taxon>Stramenopiles</taxon>
        <taxon>Oomycota</taxon>
        <taxon>Peronosporomycetes</taxon>
        <taxon>Pythiales</taxon>
        <taxon>Pythiaceae</taxon>
        <taxon>Globisporangium</taxon>
    </lineage>
</organism>
<feature type="compositionally biased region" description="Polar residues" evidence="5">
    <location>
        <begin position="566"/>
        <end position="578"/>
    </location>
</feature>
<feature type="compositionally biased region" description="Polar residues" evidence="5">
    <location>
        <begin position="653"/>
        <end position="673"/>
    </location>
</feature>
<dbReference type="InParanoid" id="K3W6G1"/>
<feature type="region of interest" description="Disordered" evidence="5">
    <location>
        <begin position="422"/>
        <end position="460"/>
    </location>
</feature>
<sequence>MLDFPLHEGFFPQIALSAQELKYYKRLGKERVAQLIRVIEDAECAYKWTDVKAVAAAKRYGTSTGAAPQCQKAQFLDFQPTSKATYASTLLKASVQLADVKPDEILSAVAKCKTKDFRKVMKYVHGDAFVDGRTLFTFPSSNAQRVRPAYNYRAIKWHVMKQNKNAPNDPKKKTNSLDFAYLEYAGKRRAPPGSSVVGFCIQESIAREREIPSLENFGVARGYLSRTGVIISRTHQAHVWKVTSICQIDGDLNPVVRAALEDVMQDHVCRTVLRVKGLVDRQRVSSLRFVEQWQWVPNSDRKACAVCLRGFYFHRKHHCRTCGEVVCSSCAPLRELEEPIFDITQLRVCSGCMSSASANFNTNVSGTAGTSANQASTASNGDTESYIRGLRSPQHDSYENMMFQMRETRDRDRRGSDAAQLVLENNNVMTPPPLAKEKQQLDDSSSNGHAQNSPLGIKPQEKLDALSDVVSHIREIRDTINISISEVDYASGRGGEDDEYDDEADDHDDNDEVYDDVRAQMLKIRETLESSVHNFDAALANATHAPLYPHKRGHSDRRKQQQQSQHNGNGHTVGLTTKSSDESSGRSSSDDNVMTPEQFASVARITFAAARATKQAGEAFLSSCGSDVGHLSEYDDEDAASSVGGGRVRTPSEDSFATGYSDTSQDPYSSSNYERLMGSYDSEDEDDERDERPAPPPQPTLKRKKSINPHPSSTRRVSEIYQLEKKIAELQRSLEHAQRKLSVFDTDEPDPEQPKSGGGGALEVVYEESAQVEIESVFEVFGNRSDTSSAEGADGGYRNSIQVRPSLSNDELVTTHDLVTELRGVMNSSEVTKPTGRRSFTKPPSPPPPPPVVKPRAETRRRYDPYGYDEQRHSLPSFGSSKEPMPSPIPMRKSGPSPVGSSNSLGNEKSHNDAMDNTASSSASVPHVHSFTSSNGVLVGSNVVNADTSLESARYQHLMGSGQLGDGEDDDEDSSEENDDDTDDDNFVMMGTLEPPKLRLHSTEFGEPFFANRNLDSELREMRRASPGERRYTVGVRDESEDLKKLMEGLSRPRSNSMPFGSNQLGGTPTADDELQQPQYEKPAWSDNIPNRAQSAYHIEQTLCEVRSCLSSFLVECPSGYDRERKLSSIFKVLRSLHREGVRSKFRTLNHDDIRYTKVLRETPSIIRLLKLAGYVSLPQKLTMRRVDQAYIGIILREIQADLKH</sequence>
<keyword evidence="1" id="KW-0479">Metal-binding</keyword>
<evidence type="ECO:0000256" key="5">
    <source>
        <dbReference type="SAM" id="MobiDB-lite"/>
    </source>
</evidence>
<feature type="region of interest" description="Disordered" evidence="5">
    <location>
        <begin position="960"/>
        <end position="987"/>
    </location>
</feature>
<feature type="compositionally biased region" description="Polar residues" evidence="5">
    <location>
        <begin position="1053"/>
        <end position="1067"/>
    </location>
</feature>
<dbReference type="PANTHER" id="PTHR43102:SF2">
    <property type="entry name" value="GAF DOMAIN-CONTAINING PROTEIN"/>
    <property type="match status" value="1"/>
</dbReference>
<dbReference type="VEuPathDB" id="FungiDB:PYU1_G000552"/>
<dbReference type="SMART" id="SM00064">
    <property type="entry name" value="FYVE"/>
    <property type="match status" value="1"/>
</dbReference>
<dbReference type="EMBL" id="GL376636">
    <property type="status" value="NOT_ANNOTATED_CDS"/>
    <property type="molecule type" value="Genomic_DNA"/>
</dbReference>